<dbReference type="InterPro" id="IPR017451">
    <property type="entry name" value="F-box-assoc_interact_dom"/>
</dbReference>
<dbReference type="PANTHER" id="PTHR31672">
    <property type="entry name" value="BNACNNG10540D PROTEIN"/>
    <property type="match status" value="1"/>
</dbReference>
<accession>A0ABQ5DZG1</accession>
<evidence type="ECO:0000313" key="2">
    <source>
        <dbReference type="EMBL" id="GJT44571.1"/>
    </source>
</evidence>
<dbReference type="NCBIfam" id="TIGR01640">
    <property type="entry name" value="F_box_assoc_1"/>
    <property type="match status" value="1"/>
</dbReference>
<feature type="domain" description="F-box associated beta-propeller type 3" evidence="1">
    <location>
        <begin position="68"/>
        <end position="256"/>
    </location>
</feature>
<dbReference type="Pfam" id="PF08268">
    <property type="entry name" value="FBA_3"/>
    <property type="match status" value="1"/>
</dbReference>
<proteinExistence type="predicted"/>
<name>A0ABQ5DZG1_9ASTR</name>
<dbReference type="InterPro" id="IPR050796">
    <property type="entry name" value="SCF_F-box_component"/>
</dbReference>
<reference evidence="2" key="1">
    <citation type="journal article" date="2022" name="Int. J. Mol. Sci.">
        <title>Draft Genome of Tanacetum Coccineum: Genomic Comparison of Closely Related Tanacetum-Family Plants.</title>
        <authorList>
            <person name="Yamashiro T."/>
            <person name="Shiraishi A."/>
            <person name="Nakayama K."/>
            <person name="Satake H."/>
        </authorList>
    </citation>
    <scope>NUCLEOTIDE SEQUENCE</scope>
</reference>
<reference evidence="2" key="2">
    <citation type="submission" date="2022-01" db="EMBL/GenBank/DDBJ databases">
        <authorList>
            <person name="Yamashiro T."/>
            <person name="Shiraishi A."/>
            <person name="Satake H."/>
            <person name="Nakayama K."/>
        </authorList>
    </citation>
    <scope>NUCLEOTIDE SEQUENCE</scope>
</reference>
<comment type="caution">
    <text evidence="2">The sequence shown here is derived from an EMBL/GenBank/DDBJ whole genome shotgun (WGS) entry which is preliminary data.</text>
</comment>
<dbReference type="PANTHER" id="PTHR31672:SF6">
    <property type="entry name" value="F-BOX DOMAIN-CONTAINING PROTEIN"/>
    <property type="match status" value="1"/>
</dbReference>
<dbReference type="InterPro" id="IPR013187">
    <property type="entry name" value="F-box-assoc_dom_typ3"/>
</dbReference>
<evidence type="ECO:0000313" key="3">
    <source>
        <dbReference type="Proteomes" id="UP001151760"/>
    </source>
</evidence>
<evidence type="ECO:0000259" key="1">
    <source>
        <dbReference type="Pfam" id="PF08268"/>
    </source>
</evidence>
<protein>
    <submittedName>
        <fullName evidence="2">F-box/kelch-repeat protein-like protein</fullName>
    </submittedName>
</protein>
<gene>
    <name evidence="2" type="ORF">Tco_0953286</name>
</gene>
<dbReference type="Proteomes" id="UP001151760">
    <property type="component" value="Unassembled WGS sequence"/>
</dbReference>
<sequence length="338" mass="39287">MRFRCISKSWYSRIASPDFIRKHRLRSSQKVLIRRYSNYHWRDDVKDLYRLLSVDQFPLYPGLEYFDTPTTKFPCNLPKIVNSCNGIFCLRDYKVGISLWNPSIRRKLTIPNQPFIVKSFRGRRLAVGMGFDPISNDYKIVRICYFDYQEIVESSLVYSMKTCAWSSIASPATTFDHVNSRACFVNGVLHWVAFRWMGDSLEHHIMTFNLSTHVFGKIMLRNPMWITSKIAIIDGCLSVYADENKDTCCILVMKEYGNVASWDVLLRMKCGKGYEGIKRVMQLNNTGYFLITYFGGGLEVYNPKTELRFALFDTKLYKVFTETCLESLELLDSGEVVS</sequence>
<keyword evidence="3" id="KW-1185">Reference proteome</keyword>
<organism evidence="2 3">
    <name type="scientific">Tanacetum coccineum</name>
    <dbReference type="NCBI Taxonomy" id="301880"/>
    <lineage>
        <taxon>Eukaryota</taxon>
        <taxon>Viridiplantae</taxon>
        <taxon>Streptophyta</taxon>
        <taxon>Embryophyta</taxon>
        <taxon>Tracheophyta</taxon>
        <taxon>Spermatophyta</taxon>
        <taxon>Magnoliopsida</taxon>
        <taxon>eudicotyledons</taxon>
        <taxon>Gunneridae</taxon>
        <taxon>Pentapetalae</taxon>
        <taxon>asterids</taxon>
        <taxon>campanulids</taxon>
        <taxon>Asterales</taxon>
        <taxon>Asteraceae</taxon>
        <taxon>Asteroideae</taxon>
        <taxon>Anthemideae</taxon>
        <taxon>Anthemidinae</taxon>
        <taxon>Tanacetum</taxon>
    </lineage>
</organism>
<dbReference type="EMBL" id="BQNB010015825">
    <property type="protein sequence ID" value="GJT44571.1"/>
    <property type="molecule type" value="Genomic_DNA"/>
</dbReference>